<evidence type="ECO:0000256" key="11">
    <source>
        <dbReference type="ARBA" id="ARBA00045901"/>
    </source>
</evidence>
<comment type="similarity">
    <text evidence="8">Belongs to the WRNexo family.</text>
</comment>
<protein>
    <recommendedName>
        <fullName evidence="9">3'-5' exonuclease</fullName>
    </recommendedName>
    <alternativeName>
        <fullName evidence="10">Werner Syndrome-like exonuclease</fullName>
    </alternativeName>
</protein>
<sequence>MMNSRKRKKAMPDWLCGVSVTQNKKSGKESGNDNRDAANEITGSLIRSDKSSPSYLAAGEKMGVQSNRCANNRPKDSAKDKDNMIFSVEKLVEMSMPEFKFEGSIIYSYHKGDCNIICDDILSSIETTGANCSSMGLDTEWPVSYKQGEQAKTALVQICMNEYKCYLFHLSCMNGFPVSLKKLLENPLIQKVGLNVEYDLWKLEKDYDICVKNIIRNSVIELKTLANQKLKSSENWSLEGLTRNVLGYRISKDPSIRLCDWSQYPLPTEHQIYAATDAVISYKIYQKLKAM</sequence>
<dbReference type="EMBL" id="JBJQND010000003">
    <property type="protein sequence ID" value="KAL3881392.1"/>
    <property type="molecule type" value="Genomic_DNA"/>
</dbReference>
<evidence type="ECO:0000256" key="5">
    <source>
        <dbReference type="ARBA" id="ARBA00022839"/>
    </source>
</evidence>
<dbReference type="InterPro" id="IPR012337">
    <property type="entry name" value="RNaseH-like_sf"/>
</dbReference>
<reference evidence="14 15" key="1">
    <citation type="submission" date="2024-11" db="EMBL/GenBank/DDBJ databases">
        <title>Chromosome-level genome assembly of the freshwater bivalve Anodonta woodiana.</title>
        <authorList>
            <person name="Chen X."/>
        </authorList>
    </citation>
    <scope>NUCLEOTIDE SEQUENCE [LARGE SCALE GENOMIC DNA]</scope>
    <source>
        <strain evidence="14">MN2024</strain>
        <tissue evidence="14">Gills</tissue>
    </source>
</reference>
<dbReference type="InterPro" id="IPR036397">
    <property type="entry name" value="RNaseH_sf"/>
</dbReference>
<evidence type="ECO:0000256" key="10">
    <source>
        <dbReference type="ARBA" id="ARBA00042761"/>
    </source>
</evidence>
<accession>A0ABD3X8Q5</accession>
<dbReference type="GO" id="GO:0005634">
    <property type="term" value="C:nucleus"/>
    <property type="evidence" value="ECO:0007669"/>
    <property type="project" value="UniProtKB-SubCell"/>
</dbReference>
<evidence type="ECO:0000256" key="8">
    <source>
        <dbReference type="ARBA" id="ARBA00037949"/>
    </source>
</evidence>
<dbReference type="InterPro" id="IPR002562">
    <property type="entry name" value="3'-5'_exonuclease_dom"/>
</dbReference>
<keyword evidence="3" id="KW-0479">Metal-binding</keyword>
<dbReference type="SUPFAM" id="SSF53098">
    <property type="entry name" value="Ribonuclease H-like"/>
    <property type="match status" value="1"/>
</dbReference>
<evidence type="ECO:0000313" key="15">
    <source>
        <dbReference type="Proteomes" id="UP001634394"/>
    </source>
</evidence>
<name>A0ABD3X8Q5_SINWO</name>
<keyword evidence="6" id="KW-0460">Magnesium</keyword>
<feature type="domain" description="3'-5' exonuclease" evidence="13">
    <location>
        <begin position="105"/>
        <end position="291"/>
    </location>
</feature>
<keyword evidence="2" id="KW-0540">Nuclease</keyword>
<dbReference type="SMART" id="SM00474">
    <property type="entry name" value="35EXOc"/>
    <property type="match status" value="1"/>
</dbReference>
<keyword evidence="7" id="KW-0539">Nucleus</keyword>
<feature type="region of interest" description="Disordered" evidence="12">
    <location>
        <begin position="1"/>
        <end position="52"/>
    </location>
</feature>
<comment type="function">
    <text evidence="11">Has exonuclease activity on both single-stranded and duplex templates bearing overhangs, but not blunt ended duplex DNA, and cleaves in a 3'-5' direction. Essential for the formation of DNA replication focal centers. Has an important role in maintaining genome stability.</text>
</comment>
<dbReference type="Gene3D" id="3.30.420.10">
    <property type="entry name" value="Ribonuclease H-like superfamily/Ribonuclease H"/>
    <property type="match status" value="1"/>
</dbReference>
<evidence type="ECO:0000256" key="6">
    <source>
        <dbReference type="ARBA" id="ARBA00022842"/>
    </source>
</evidence>
<proteinExistence type="inferred from homology"/>
<dbReference type="AlphaFoldDB" id="A0ABD3X8Q5"/>
<evidence type="ECO:0000256" key="9">
    <source>
        <dbReference type="ARBA" id="ARBA00040531"/>
    </source>
</evidence>
<evidence type="ECO:0000259" key="13">
    <source>
        <dbReference type="SMART" id="SM00474"/>
    </source>
</evidence>
<comment type="subcellular location">
    <subcellularLocation>
        <location evidence="1">Nucleus</location>
    </subcellularLocation>
</comment>
<dbReference type="PANTHER" id="PTHR13620">
    <property type="entry name" value="3-5 EXONUCLEASE"/>
    <property type="match status" value="1"/>
</dbReference>
<organism evidence="14 15">
    <name type="scientific">Sinanodonta woodiana</name>
    <name type="common">Chinese pond mussel</name>
    <name type="synonym">Anodonta woodiana</name>
    <dbReference type="NCBI Taxonomy" id="1069815"/>
    <lineage>
        <taxon>Eukaryota</taxon>
        <taxon>Metazoa</taxon>
        <taxon>Spiralia</taxon>
        <taxon>Lophotrochozoa</taxon>
        <taxon>Mollusca</taxon>
        <taxon>Bivalvia</taxon>
        <taxon>Autobranchia</taxon>
        <taxon>Heteroconchia</taxon>
        <taxon>Palaeoheterodonta</taxon>
        <taxon>Unionida</taxon>
        <taxon>Unionoidea</taxon>
        <taxon>Unionidae</taxon>
        <taxon>Unioninae</taxon>
        <taxon>Sinanodonta</taxon>
    </lineage>
</organism>
<gene>
    <name evidence="14" type="ORF">ACJMK2_027838</name>
</gene>
<dbReference type="CDD" id="cd06141">
    <property type="entry name" value="WRN_exo"/>
    <property type="match status" value="1"/>
</dbReference>
<evidence type="ECO:0000256" key="3">
    <source>
        <dbReference type="ARBA" id="ARBA00022723"/>
    </source>
</evidence>
<evidence type="ECO:0000313" key="14">
    <source>
        <dbReference type="EMBL" id="KAL3881392.1"/>
    </source>
</evidence>
<dbReference type="GO" id="GO:0046872">
    <property type="term" value="F:metal ion binding"/>
    <property type="evidence" value="ECO:0007669"/>
    <property type="project" value="UniProtKB-KW"/>
</dbReference>
<keyword evidence="4" id="KW-0378">Hydrolase</keyword>
<evidence type="ECO:0000256" key="2">
    <source>
        <dbReference type="ARBA" id="ARBA00022722"/>
    </source>
</evidence>
<evidence type="ECO:0000256" key="1">
    <source>
        <dbReference type="ARBA" id="ARBA00004123"/>
    </source>
</evidence>
<dbReference type="PANTHER" id="PTHR13620:SF109">
    <property type="entry name" value="3'-5' EXONUCLEASE"/>
    <property type="match status" value="1"/>
</dbReference>
<evidence type="ECO:0000256" key="7">
    <source>
        <dbReference type="ARBA" id="ARBA00023242"/>
    </source>
</evidence>
<dbReference type="InterPro" id="IPR051132">
    <property type="entry name" value="3-5_Exonuclease_domain"/>
</dbReference>
<keyword evidence="5" id="KW-0269">Exonuclease</keyword>
<dbReference type="Pfam" id="PF01612">
    <property type="entry name" value="DNA_pol_A_exo1"/>
    <property type="match status" value="1"/>
</dbReference>
<dbReference type="Proteomes" id="UP001634394">
    <property type="component" value="Unassembled WGS sequence"/>
</dbReference>
<feature type="compositionally biased region" description="Basic and acidic residues" evidence="12">
    <location>
        <begin position="26"/>
        <end position="38"/>
    </location>
</feature>
<keyword evidence="15" id="KW-1185">Reference proteome</keyword>
<comment type="caution">
    <text evidence="14">The sequence shown here is derived from an EMBL/GenBank/DDBJ whole genome shotgun (WGS) entry which is preliminary data.</text>
</comment>
<dbReference type="GO" id="GO:0008408">
    <property type="term" value="F:3'-5' exonuclease activity"/>
    <property type="evidence" value="ECO:0007669"/>
    <property type="project" value="UniProtKB-ARBA"/>
</dbReference>
<evidence type="ECO:0000256" key="12">
    <source>
        <dbReference type="SAM" id="MobiDB-lite"/>
    </source>
</evidence>
<evidence type="ECO:0000256" key="4">
    <source>
        <dbReference type="ARBA" id="ARBA00022801"/>
    </source>
</evidence>